<dbReference type="GO" id="GO:0003677">
    <property type="term" value="F:DNA binding"/>
    <property type="evidence" value="ECO:0007669"/>
    <property type="project" value="UniProtKB-KW"/>
</dbReference>
<dbReference type="GO" id="GO:0006260">
    <property type="term" value="P:DNA replication"/>
    <property type="evidence" value="ECO:0007669"/>
    <property type="project" value="UniProtKB-KW"/>
</dbReference>
<feature type="domain" description="DNA-directed DNA polymerase family B mitochondria/virus" evidence="9">
    <location>
        <begin position="127"/>
        <end position="229"/>
    </location>
</feature>
<feature type="non-terminal residue" evidence="10">
    <location>
        <position position="1"/>
    </location>
</feature>
<evidence type="ECO:0000313" key="11">
    <source>
        <dbReference type="Proteomes" id="UP000078492"/>
    </source>
</evidence>
<dbReference type="SUPFAM" id="SSF56672">
    <property type="entry name" value="DNA/RNA polymerases"/>
    <property type="match status" value="1"/>
</dbReference>
<dbReference type="InterPro" id="IPR043502">
    <property type="entry name" value="DNA/RNA_pol_sf"/>
</dbReference>
<comment type="catalytic activity">
    <reaction evidence="8">
        <text>DNA(n) + a 2'-deoxyribonucleoside 5'-triphosphate = DNA(n+1) + diphosphate</text>
        <dbReference type="Rhea" id="RHEA:22508"/>
        <dbReference type="Rhea" id="RHEA-COMP:17339"/>
        <dbReference type="Rhea" id="RHEA-COMP:17340"/>
        <dbReference type="ChEBI" id="CHEBI:33019"/>
        <dbReference type="ChEBI" id="CHEBI:61560"/>
        <dbReference type="ChEBI" id="CHEBI:173112"/>
        <dbReference type="EC" id="2.7.7.7"/>
    </reaction>
</comment>
<evidence type="ECO:0000256" key="5">
    <source>
        <dbReference type="ARBA" id="ARBA00022705"/>
    </source>
</evidence>
<dbReference type="EMBL" id="KQ980406">
    <property type="protein sequence ID" value="KYN16171.1"/>
    <property type="molecule type" value="Genomic_DNA"/>
</dbReference>
<evidence type="ECO:0000256" key="1">
    <source>
        <dbReference type="ARBA" id="ARBA00005755"/>
    </source>
</evidence>
<keyword evidence="4" id="KW-0548">Nucleotidyltransferase</keyword>
<dbReference type="PANTHER" id="PTHR31511:SF12">
    <property type="entry name" value="RHO TERMINATION FACTOR N-TERMINAL DOMAIN-CONTAINING PROTEIN"/>
    <property type="match status" value="1"/>
</dbReference>
<evidence type="ECO:0000313" key="10">
    <source>
        <dbReference type="EMBL" id="KYN16171.1"/>
    </source>
</evidence>
<dbReference type="STRING" id="471704.A0A151J2A9"/>
<protein>
    <recommendedName>
        <fullName evidence="2">DNA-directed DNA polymerase</fullName>
        <ecNumber evidence="2">2.7.7.7</ecNumber>
    </recommendedName>
</protein>
<evidence type="ECO:0000256" key="2">
    <source>
        <dbReference type="ARBA" id="ARBA00012417"/>
    </source>
</evidence>
<reference evidence="10 11" key="1">
    <citation type="submission" date="2015-09" db="EMBL/GenBank/DDBJ databases">
        <title>Trachymyrmex cornetzi WGS genome.</title>
        <authorList>
            <person name="Nygaard S."/>
            <person name="Hu H."/>
            <person name="Boomsma J."/>
            <person name="Zhang G."/>
        </authorList>
    </citation>
    <scope>NUCLEOTIDE SEQUENCE [LARGE SCALE GENOMIC DNA]</scope>
    <source>
        <strain evidence="10">Tcor2-1</strain>
        <tissue evidence="10">Whole body</tissue>
    </source>
</reference>
<keyword evidence="3" id="KW-0808">Transferase</keyword>
<evidence type="ECO:0000256" key="3">
    <source>
        <dbReference type="ARBA" id="ARBA00022679"/>
    </source>
</evidence>
<dbReference type="EC" id="2.7.7.7" evidence="2"/>
<dbReference type="AlphaFoldDB" id="A0A151J2A9"/>
<keyword evidence="6" id="KW-0239">DNA-directed DNA polymerase</keyword>
<sequence length="245" mass="28783">ALSRILNLIVNVNKLNPMRAGSHFEVPREIMLKKAVVSVKSMDNACFAWSVVAALYPAKNHVDRKSSYPHYTTVLNLTNIEFPMTLKDISKFYAMLKHTRVRFELLTDIDSPTGYILEIDLEYPQHLHDRHTDLPFCPTRDKPPGKREDKLLATLYDKQRYVIHYRNLQQCTRHGLRVTKIHRVLQFAQSPWLRDYIELNTQFRTRAKNNFDKNLYKLMNNAVFGKTMENVRNHVDVKLVTKWDG</sequence>
<name>A0A151J2A9_9HYME</name>
<dbReference type="GO" id="GO:0003887">
    <property type="term" value="F:DNA-directed DNA polymerase activity"/>
    <property type="evidence" value="ECO:0007669"/>
    <property type="project" value="UniProtKB-KW"/>
</dbReference>
<dbReference type="Proteomes" id="UP000078492">
    <property type="component" value="Unassembled WGS sequence"/>
</dbReference>
<evidence type="ECO:0000256" key="6">
    <source>
        <dbReference type="ARBA" id="ARBA00022932"/>
    </source>
</evidence>
<gene>
    <name evidence="10" type="ORF">ALC57_11582</name>
</gene>
<keyword evidence="11" id="KW-1185">Reference proteome</keyword>
<evidence type="ECO:0000256" key="7">
    <source>
        <dbReference type="ARBA" id="ARBA00023125"/>
    </source>
</evidence>
<accession>A0A151J2A9</accession>
<keyword evidence="7" id="KW-0238">DNA-binding</keyword>
<organism evidence="10 11">
    <name type="scientific">Trachymyrmex cornetzi</name>
    <dbReference type="NCBI Taxonomy" id="471704"/>
    <lineage>
        <taxon>Eukaryota</taxon>
        <taxon>Metazoa</taxon>
        <taxon>Ecdysozoa</taxon>
        <taxon>Arthropoda</taxon>
        <taxon>Hexapoda</taxon>
        <taxon>Insecta</taxon>
        <taxon>Pterygota</taxon>
        <taxon>Neoptera</taxon>
        <taxon>Endopterygota</taxon>
        <taxon>Hymenoptera</taxon>
        <taxon>Apocrita</taxon>
        <taxon>Aculeata</taxon>
        <taxon>Formicoidea</taxon>
        <taxon>Formicidae</taxon>
        <taxon>Myrmicinae</taxon>
        <taxon>Trachymyrmex</taxon>
    </lineage>
</organism>
<comment type="similarity">
    <text evidence="1">Belongs to the DNA polymerase type-B family.</text>
</comment>
<evidence type="ECO:0000259" key="9">
    <source>
        <dbReference type="Pfam" id="PF03175"/>
    </source>
</evidence>
<dbReference type="PANTHER" id="PTHR31511">
    <property type="entry name" value="PROTEIN CBG23764"/>
    <property type="match status" value="1"/>
</dbReference>
<proteinExistence type="inferred from homology"/>
<keyword evidence="5" id="KW-0235">DNA replication</keyword>
<evidence type="ECO:0000256" key="4">
    <source>
        <dbReference type="ARBA" id="ARBA00022695"/>
    </source>
</evidence>
<evidence type="ECO:0000256" key="8">
    <source>
        <dbReference type="ARBA" id="ARBA00049244"/>
    </source>
</evidence>
<dbReference type="GO" id="GO:0000166">
    <property type="term" value="F:nucleotide binding"/>
    <property type="evidence" value="ECO:0007669"/>
    <property type="project" value="InterPro"/>
</dbReference>
<dbReference type="InterPro" id="IPR004868">
    <property type="entry name" value="DNA-dir_DNA_pol_B_mt/vir"/>
</dbReference>
<dbReference type="Pfam" id="PF03175">
    <property type="entry name" value="DNA_pol_B_2"/>
    <property type="match status" value="1"/>
</dbReference>